<evidence type="ECO:0000313" key="3">
    <source>
        <dbReference type="Proteomes" id="UP001182556"/>
    </source>
</evidence>
<organism evidence="2 3">
    <name type="scientific">Papiliotrema laurentii</name>
    <name type="common">Cryptococcus laurentii</name>
    <dbReference type="NCBI Taxonomy" id="5418"/>
    <lineage>
        <taxon>Eukaryota</taxon>
        <taxon>Fungi</taxon>
        <taxon>Dikarya</taxon>
        <taxon>Basidiomycota</taxon>
        <taxon>Agaricomycotina</taxon>
        <taxon>Tremellomycetes</taxon>
        <taxon>Tremellales</taxon>
        <taxon>Rhynchogastremaceae</taxon>
        <taxon>Papiliotrema</taxon>
    </lineage>
</organism>
<proteinExistence type="predicted"/>
<keyword evidence="3" id="KW-1185">Reference proteome</keyword>
<accession>A0AAD9FWE5</accession>
<dbReference type="EMBL" id="JAODAN010000001">
    <property type="protein sequence ID" value="KAK1927512.1"/>
    <property type="molecule type" value="Genomic_DNA"/>
</dbReference>
<evidence type="ECO:0000256" key="1">
    <source>
        <dbReference type="SAM" id="MobiDB-lite"/>
    </source>
</evidence>
<dbReference type="AlphaFoldDB" id="A0AAD9FWE5"/>
<comment type="caution">
    <text evidence="2">The sequence shown here is derived from an EMBL/GenBank/DDBJ whole genome shotgun (WGS) entry which is preliminary data.</text>
</comment>
<reference evidence="2" key="1">
    <citation type="submission" date="2023-02" db="EMBL/GenBank/DDBJ databases">
        <title>Identification and recombinant expression of a fungal hydrolase from Papiliotrema laurentii that hydrolyzes apple cutin and clears colloidal polyester polyurethane.</title>
        <authorList>
            <consortium name="DOE Joint Genome Institute"/>
            <person name="Roman V.A."/>
            <person name="Bojanowski C."/>
            <person name="Crable B.R."/>
            <person name="Wagner D.N."/>
            <person name="Hung C.S."/>
            <person name="Nadeau L.J."/>
            <person name="Schratz L."/>
            <person name="Haridas S."/>
            <person name="Pangilinan J."/>
            <person name="Lipzen A."/>
            <person name="Na H."/>
            <person name="Yan M."/>
            <person name="Ng V."/>
            <person name="Grigoriev I.V."/>
            <person name="Spatafora J.W."/>
            <person name="Barlow D."/>
            <person name="Biffinger J."/>
            <person name="Kelley-Loughnane N."/>
            <person name="Varaljay V.A."/>
            <person name="Crookes-Goodson W.J."/>
        </authorList>
    </citation>
    <scope>NUCLEOTIDE SEQUENCE</scope>
    <source>
        <strain evidence="2">5307AH</strain>
    </source>
</reference>
<evidence type="ECO:0000313" key="2">
    <source>
        <dbReference type="EMBL" id="KAK1927512.1"/>
    </source>
</evidence>
<name>A0AAD9FWE5_PAPLA</name>
<feature type="region of interest" description="Disordered" evidence="1">
    <location>
        <begin position="70"/>
        <end position="127"/>
    </location>
</feature>
<dbReference type="Proteomes" id="UP001182556">
    <property type="component" value="Unassembled WGS sequence"/>
</dbReference>
<dbReference type="PROSITE" id="PS51257">
    <property type="entry name" value="PROKAR_LIPOPROTEIN"/>
    <property type="match status" value="1"/>
</dbReference>
<gene>
    <name evidence="2" type="ORF">DB88DRAFT_35516</name>
</gene>
<sequence length="197" mass="21300">MTRVCPNPPSVSSSCGTEAFIHTLAVWTIVNLTETSCPPRTAASARHAWLHPHGRARTVVQRQPQSVYRFLSPRSPPPRHHQGLNSTNACRSAKHPERGPVGLPAAVSPGQSQTGTLATPPPPPPQQMQCWPATAPAQPHSASLRCSHCRCHINVALGSCRRAGKPGPTGWTRRGRVEGQEHRSRCRDAFMPCSALT</sequence>
<protein>
    <submittedName>
        <fullName evidence="2">Uncharacterized protein</fullName>
    </submittedName>
</protein>